<dbReference type="OrthoDB" id="333049at2"/>
<protein>
    <submittedName>
        <fullName evidence="2">Suppressor of fused domain protein</fullName>
    </submittedName>
</protein>
<dbReference type="Pfam" id="PF05076">
    <property type="entry name" value="SUFU"/>
    <property type="match status" value="1"/>
</dbReference>
<sequence>MANTPVALLEQANNRGTLYAVVEQDERTAYFYIYPAEPFTQRYNMRACWLRNLQPAPDERDYGAMEKGTAPLLETRYCNHPDGKESLQADELSVMWHEEDDGATLFYQNEPLAVIPGWSLAAEQPASYALDCTEVVENCGLFPLAAPALYERIEKTSAFWDKWGNETENPWQPIQQQFLQAYEAQFGETLQYYAIDQQMWPPMALARFEKEDVVYFLSLGVSIRPMPWVELLYNDQAPGFRRMELGLAVSKKDFTEEEIMMMAQGVSGMADSPWANLTWLGEGHTISSASVPAGFDSFILSSALYNGPDIDLPAMEGDRVNLFWASPITLAERESAHTKANGGYDLLERMIGAGIRHVVKKRGSL</sequence>
<dbReference type="Proteomes" id="UP000278351">
    <property type="component" value="Unassembled WGS sequence"/>
</dbReference>
<evidence type="ECO:0000259" key="1">
    <source>
        <dbReference type="Pfam" id="PF05076"/>
    </source>
</evidence>
<dbReference type="EMBL" id="RPDH01000002">
    <property type="protein sequence ID" value="RPE09701.1"/>
    <property type="molecule type" value="Genomic_DNA"/>
</dbReference>
<dbReference type="InterPro" id="IPR020941">
    <property type="entry name" value="SUFU-like_domain"/>
</dbReference>
<reference evidence="2 3" key="1">
    <citation type="submission" date="2018-11" db="EMBL/GenBank/DDBJ databases">
        <title>Chitinophaga lutea sp.nov., isolate from arsenic contaminated soil.</title>
        <authorList>
            <person name="Zong Y."/>
        </authorList>
    </citation>
    <scope>NUCLEOTIDE SEQUENCE [LARGE SCALE GENOMIC DNA]</scope>
    <source>
        <strain evidence="2 3">ZY74</strain>
    </source>
</reference>
<accession>A0A3N4PX44</accession>
<dbReference type="RefSeq" id="WP_123848682.1">
    <property type="nucleotide sequence ID" value="NZ_RPDH01000002.1"/>
</dbReference>
<evidence type="ECO:0000313" key="2">
    <source>
        <dbReference type="EMBL" id="RPE09701.1"/>
    </source>
</evidence>
<evidence type="ECO:0000313" key="3">
    <source>
        <dbReference type="Proteomes" id="UP000278351"/>
    </source>
</evidence>
<keyword evidence="3" id="KW-1185">Reference proteome</keyword>
<gene>
    <name evidence="2" type="ORF">EGT74_22265</name>
</gene>
<comment type="caution">
    <text evidence="2">The sequence shown here is derived from an EMBL/GenBank/DDBJ whole genome shotgun (WGS) entry which is preliminary data.</text>
</comment>
<name>A0A3N4PX44_9BACT</name>
<dbReference type="AlphaFoldDB" id="A0A3N4PX44"/>
<organism evidence="2 3">
    <name type="scientific">Chitinophaga lutea</name>
    <dbReference type="NCBI Taxonomy" id="2488634"/>
    <lineage>
        <taxon>Bacteria</taxon>
        <taxon>Pseudomonadati</taxon>
        <taxon>Bacteroidota</taxon>
        <taxon>Chitinophagia</taxon>
        <taxon>Chitinophagales</taxon>
        <taxon>Chitinophagaceae</taxon>
        <taxon>Chitinophaga</taxon>
    </lineage>
</organism>
<feature type="domain" description="Suppressor of fused-like" evidence="1">
    <location>
        <begin position="201"/>
        <end position="359"/>
    </location>
</feature>
<proteinExistence type="predicted"/>